<dbReference type="STRING" id="1232683.ADIMK_2845"/>
<sequence>MPPRRHARIEWELVISDVRRSVARRSAEESGVDNLAAGVQLREGKGACGESA</sequence>
<proteinExistence type="predicted"/>
<comment type="caution">
    <text evidence="1">The sequence shown here is derived from an EMBL/GenBank/DDBJ whole genome shotgun (WGS) entry which is preliminary data.</text>
</comment>
<name>A0A081FXR6_9GAMM</name>
<evidence type="ECO:0000313" key="2">
    <source>
        <dbReference type="Proteomes" id="UP000028252"/>
    </source>
</evidence>
<organism evidence="1 2">
    <name type="scientific">Marinobacterium lacunae</name>
    <dbReference type="NCBI Taxonomy" id="1232683"/>
    <lineage>
        <taxon>Bacteria</taxon>
        <taxon>Pseudomonadati</taxon>
        <taxon>Pseudomonadota</taxon>
        <taxon>Gammaproteobacteria</taxon>
        <taxon>Oceanospirillales</taxon>
        <taxon>Oceanospirillaceae</taxon>
        <taxon>Marinobacterium</taxon>
    </lineage>
</organism>
<gene>
    <name evidence="1" type="ORF">ADIMK_2845</name>
</gene>
<keyword evidence="2" id="KW-1185">Reference proteome</keyword>
<accession>A0A081FXR6</accession>
<dbReference type="AlphaFoldDB" id="A0A081FXR6"/>
<evidence type="ECO:0000313" key="1">
    <source>
        <dbReference type="EMBL" id="KEA63321.1"/>
    </source>
</evidence>
<protein>
    <submittedName>
        <fullName evidence="1">Uncharacterized protein</fullName>
    </submittedName>
</protein>
<reference evidence="1 2" key="1">
    <citation type="submission" date="2014-04" db="EMBL/GenBank/DDBJ databases">
        <title>Marinobacterium kochiensis sp. nov., isolated from sediment sample collected from Kochi backwaters in Kerala, India.</title>
        <authorList>
            <person name="Singh A."/>
            <person name="Pinnaka A.K."/>
        </authorList>
    </citation>
    <scope>NUCLEOTIDE SEQUENCE [LARGE SCALE GENOMIC DNA]</scope>
    <source>
        <strain evidence="1 2">AK27</strain>
    </source>
</reference>
<dbReference type="Proteomes" id="UP000028252">
    <property type="component" value="Unassembled WGS sequence"/>
</dbReference>
<dbReference type="PATRIC" id="fig|1232683.4.peg.2800"/>
<dbReference type="EMBL" id="JMQN01000040">
    <property type="protein sequence ID" value="KEA63321.1"/>
    <property type="molecule type" value="Genomic_DNA"/>
</dbReference>